<dbReference type="GO" id="GO:0003677">
    <property type="term" value="F:DNA binding"/>
    <property type="evidence" value="ECO:0007669"/>
    <property type="project" value="InterPro"/>
</dbReference>
<organism evidence="2 3">
    <name type="scientific">Sedimenticola selenatireducens</name>
    <dbReference type="NCBI Taxonomy" id="191960"/>
    <lineage>
        <taxon>Bacteria</taxon>
        <taxon>Pseudomonadati</taxon>
        <taxon>Pseudomonadota</taxon>
        <taxon>Gammaproteobacteria</taxon>
        <taxon>Chromatiales</taxon>
        <taxon>Sedimenticolaceae</taxon>
        <taxon>Sedimenticola</taxon>
    </lineage>
</organism>
<dbReference type="OrthoDB" id="7062569at2"/>
<evidence type="ECO:0000313" key="2">
    <source>
        <dbReference type="EMBL" id="TVO70027.1"/>
    </source>
</evidence>
<accession>A0A557RXW8</accession>
<sequence length="185" mass="20880">MRPSRIILRTTPKDELPSFTLKSVLEFGDKTSEGTLIECVATPWFEIMRLIERDPNAIYEIDCWKWEEIIAGAYKQAGFDEVELTPRSGDKGRDVVATKNGVGSIRIFDQVKAYKPGNLVTANDVRAMAGIMSGANNVSKGVITTTSDFAPKIVEDEFIKPFIPHRIELRPREILLPWLKELQDK</sequence>
<keyword evidence="3" id="KW-1185">Reference proteome</keyword>
<dbReference type="SUPFAM" id="SSF52980">
    <property type="entry name" value="Restriction endonuclease-like"/>
    <property type="match status" value="1"/>
</dbReference>
<dbReference type="InterPro" id="IPR011335">
    <property type="entry name" value="Restrct_endonuc-II-like"/>
</dbReference>
<dbReference type="InterPro" id="IPR052906">
    <property type="entry name" value="Type_IV_Methyl-Rstrct_Enzyme"/>
</dbReference>
<dbReference type="GO" id="GO:0015666">
    <property type="term" value="F:restriction endodeoxyribonuclease activity"/>
    <property type="evidence" value="ECO:0007669"/>
    <property type="project" value="TreeGrafter"/>
</dbReference>
<comment type="caution">
    <text evidence="2">The sequence shown here is derived from an EMBL/GenBank/DDBJ whole genome shotgun (WGS) entry which is preliminary data.</text>
</comment>
<gene>
    <name evidence="2" type="ORF">FHP88_17045</name>
</gene>
<dbReference type="Gene3D" id="3.40.1350.10">
    <property type="match status" value="1"/>
</dbReference>
<dbReference type="GO" id="GO:0009307">
    <property type="term" value="P:DNA restriction-modification system"/>
    <property type="evidence" value="ECO:0007669"/>
    <property type="project" value="InterPro"/>
</dbReference>
<evidence type="ECO:0000259" key="1">
    <source>
        <dbReference type="Pfam" id="PF04471"/>
    </source>
</evidence>
<keyword evidence="2" id="KW-0540">Nuclease</keyword>
<dbReference type="AlphaFoldDB" id="A0A557RXW8"/>
<dbReference type="EMBL" id="VMNH01000027">
    <property type="protein sequence ID" value="TVO70027.1"/>
    <property type="molecule type" value="Genomic_DNA"/>
</dbReference>
<dbReference type="RefSeq" id="WP_144360307.1">
    <property type="nucleotide sequence ID" value="NZ_VMNH01000027.1"/>
</dbReference>
<keyword evidence="2" id="KW-0378">Hydrolase</keyword>
<dbReference type="PANTHER" id="PTHR30015">
    <property type="entry name" value="MRR RESTRICTION SYSTEM PROTEIN"/>
    <property type="match status" value="1"/>
</dbReference>
<dbReference type="InterPro" id="IPR011856">
    <property type="entry name" value="tRNA_endonuc-like_dom_sf"/>
</dbReference>
<evidence type="ECO:0000313" key="3">
    <source>
        <dbReference type="Proteomes" id="UP000316649"/>
    </source>
</evidence>
<dbReference type="Pfam" id="PF04471">
    <property type="entry name" value="Mrr_cat"/>
    <property type="match status" value="1"/>
</dbReference>
<keyword evidence="2" id="KW-0255">Endonuclease</keyword>
<dbReference type="InterPro" id="IPR007560">
    <property type="entry name" value="Restrct_endonuc_IV_Mrr"/>
</dbReference>
<feature type="domain" description="Restriction endonuclease type IV Mrr" evidence="1">
    <location>
        <begin position="65"/>
        <end position="152"/>
    </location>
</feature>
<name>A0A557RXW8_9GAMM</name>
<reference evidence="2 3" key="1">
    <citation type="submission" date="2019-07" db="EMBL/GenBank/DDBJ databases">
        <title>The pathways for chlorine oxyanion respiration interact through the shared metabolite chlorate.</title>
        <authorList>
            <person name="Barnum T.P."/>
            <person name="Cheng Y."/>
            <person name="Hill K.A."/>
            <person name="Lucas L.N."/>
            <person name="Carlson H.K."/>
            <person name="Coates J.D."/>
        </authorList>
    </citation>
    <scope>NUCLEOTIDE SEQUENCE [LARGE SCALE GENOMIC DNA]</scope>
    <source>
        <strain evidence="2 3">BK-1</strain>
    </source>
</reference>
<protein>
    <submittedName>
        <fullName evidence="2">Restriction endonuclease</fullName>
    </submittedName>
</protein>
<proteinExistence type="predicted"/>
<dbReference type="Proteomes" id="UP000316649">
    <property type="component" value="Unassembled WGS sequence"/>
</dbReference>
<dbReference type="PANTHER" id="PTHR30015:SF6">
    <property type="entry name" value="SLL1429 PROTEIN"/>
    <property type="match status" value="1"/>
</dbReference>